<sequence>MESVPDHSTDLPKCILVVPCYNEEKRLPTGSLEIFRHQHPNVKFLFVNDGSHDGTQSLLESLKNTAPESFDVVMLDRNRGKAEAIRCGMREAIARKPVYVGFWDADLSTPLDEVPRFLQRMQQDSNIEMVIGSRVQLLGREISRRLTRHYLGRIFATLASLSLGLPVYDTQCGAKLFRVTPALSEVFDKPFASRWVFDVELLDRFLRLPIAADQPPRGQQIVEVPLQKWTDVAGSKLGTLDCLQAAFDLLRLAFRIRARPR</sequence>
<feature type="domain" description="Glycosyltransferase 2-like" evidence="1">
    <location>
        <begin position="16"/>
        <end position="180"/>
    </location>
</feature>
<dbReference type="OrthoDB" id="9784574at2"/>
<comment type="caution">
    <text evidence="2">The sequence shown here is derived from an EMBL/GenBank/DDBJ whole genome shotgun (WGS) entry which is preliminary data.</text>
</comment>
<dbReference type="SUPFAM" id="SSF53448">
    <property type="entry name" value="Nucleotide-diphospho-sugar transferases"/>
    <property type="match status" value="1"/>
</dbReference>
<dbReference type="EMBL" id="QPEX01000010">
    <property type="protein sequence ID" value="RCS54295.1"/>
    <property type="molecule type" value="Genomic_DNA"/>
</dbReference>
<dbReference type="GO" id="GO:0016740">
    <property type="term" value="F:transferase activity"/>
    <property type="evidence" value="ECO:0007669"/>
    <property type="project" value="UniProtKB-KW"/>
</dbReference>
<evidence type="ECO:0000259" key="1">
    <source>
        <dbReference type="Pfam" id="PF00535"/>
    </source>
</evidence>
<dbReference type="InterPro" id="IPR001173">
    <property type="entry name" value="Glyco_trans_2-like"/>
</dbReference>
<accession>A0A368KXB4</accession>
<evidence type="ECO:0000313" key="3">
    <source>
        <dbReference type="Proteomes" id="UP000253562"/>
    </source>
</evidence>
<protein>
    <submittedName>
        <fullName evidence="2">Glycosyltransferase</fullName>
    </submittedName>
</protein>
<reference evidence="2 3" key="1">
    <citation type="submission" date="2018-07" db="EMBL/GenBank/DDBJ databases">
        <title>Comparative genomes isolates from brazilian mangrove.</title>
        <authorList>
            <person name="De Araujo J.E."/>
            <person name="Taketani R.G."/>
            <person name="Silva M.C.P."/>
            <person name="Lourenco M.V."/>
            <person name="Oliveira V.M."/>
            <person name="Andreote F.D."/>
        </authorList>
    </citation>
    <scope>NUCLEOTIDE SEQUENCE [LARGE SCALE GENOMIC DNA]</scope>
    <source>
        <strain evidence="2 3">HEX PRIS-MGV</strain>
    </source>
</reference>
<proteinExistence type="predicted"/>
<evidence type="ECO:0000313" key="2">
    <source>
        <dbReference type="EMBL" id="RCS54295.1"/>
    </source>
</evidence>
<dbReference type="AlphaFoldDB" id="A0A368KXB4"/>
<dbReference type="PANTHER" id="PTHR10859">
    <property type="entry name" value="GLYCOSYL TRANSFERASE"/>
    <property type="match status" value="1"/>
</dbReference>
<keyword evidence="2" id="KW-0808">Transferase</keyword>
<organism evidence="2 3">
    <name type="scientific">Bremerella cremea</name>
    <dbReference type="NCBI Taxonomy" id="1031537"/>
    <lineage>
        <taxon>Bacteria</taxon>
        <taxon>Pseudomonadati</taxon>
        <taxon>Planctomycetota</taxon>
        <taxon>Planctomycetia</taxon>
        <taxon>Pirellulales</taxon>
        <taxon>Pirellulaceae</taxon>
        <taxon>Bremerella</taxon>
    </lineage>
</organism>
<dbReference type="GO" id="GO:0006487">
    <property type="term" value="P:protein N-linked glycosylation"/>
    <property type="evidence" value="ECO:0007669"/>
    <property type="project" value="TreeGrafter"/>
</dbReference>
<gene>
    <name evidence="2" type="ORF">DTL42_03890</name>
</gene>
<dbReference type="RefSeq" id="WP_114367361.1">
    <property type="nucleotide sequence ID" value="NZ_QPEX01000010.1"/>
</dbReference>
<dbReference type="Gene3D" id="3.90.550.10">
    <property type="entry name" value="Spore Coat Polysaccharide Biosynthesis Protein SpsA, Chain A"/>
    <property type="match status" value="1"/>
</dbReference>
<dbReference type="PANTHER" id="PTHR10859:SF91">
    <property type="entry name" value="DOLICHYL-PHOSPHATE BETA-GLUCOSYLTRANSFERASE"/>
    <property type="match status" value="1"/>
</dbReference>
<dbReference type="Proteomes" id="UP000253562">
    <property type="component" value="Unassembled WGS sequence"/>
</dbReference>
<name>A0A368KXB4_9BACT</name>
<dbReference type="Pfam" id="PF00535">
    <property type="entry name" value="Glycos_transf_2"/>
    <property type="match status" value="1"/>
</dbReference>
<dbReference type="InterPro" id="IPR029044">
    <property type="entry name" value="Nucleotide-diphossugar_trans"/>
</dbReference>